<dbReference type="GO" id="GO:0015250">
    <property type="term" value="F:water channel activity"/>
    <property type="evidence" value="ECO:0007669"/>
    <property type="project" value="TreeGrafter"/>
</dbReference>
<feature type="transmembrane region" description="Helical" evidence="8">
    <location>
        <begin position="189"/>
        <end position="208"/>
    </location>
</feature>
<evidence type="ECO:0000256" key="5">
    <source>
        <dbReference type="ARBA" id="ARBA00022989"/>
    </source>
</evidence>
<keyword evidence="6 8" id="KW-0472">Membrane</keyword>
<keyword evidence="3 7" id="KW-0813">Transport</keyword>
<keyword evidence="4 7" id="KW-0812">Transmembrane</keyword>
<evidence type="ECO:0000256" key="2">
    <source>
        <dbReference type="ARBA" id="ARBA00006175"/>
    </source>
</evidence>
<evidence type="ECO:0000256" key="3">
    <source>
        <dbReference type="ARBA" id="ARBA00022448"/>
    </source>
</evidence>
<dbReference type="Ensembl" id="ENSSTUT00000076107.1">
    <property type="protein sequence ID" value="ENSSTUP00000071710.1"/>
    <property type="gene ID" value="ENSSTUG00000031337.1"/>
</dbReference>
<feature type="transmembrane region" description="Helical" evidence="8">
    <location>
        <begin position="43"/>
        <end position="65"/>
    </location>
</feature>
<dbReference type="GO" id="GO:0005886">
    <property type="term" value="C:plasma membrane"/>
    <property type="evidence" value="ECO:0007669"/>
    <property type="project" value="TreeGrafter"/>
</dbReference>
<evidence type="ECO:0000256" key="7">
    <source>
        <dbReference type="RuleBase" id="RU000477"/>
    </source>
</evidence>
<proteinExistence type="inferred from homology"/>
<dbReference type="PROSITE" id="PS00221">
    <property type="entry name" value="MIP"/>
    <property type="match status" value="1"/>
</dbReference>
<keyword evidence="10" id="KW-1185">Reference proteome</keyword>
<dbReference type="Gene3D" id="1.20.1080.10">
    <property type="entry name" value="Glycerol uptake facilitator protein"/>
    <property type="match status" value="1"/>
</dbReference>
<protein>
    <recommendedName>
        <fullName evidence="11">Aquaporin 14</fullName>
    </recommendedName>
</protein>
<dbReference type="SUPFAM" id="SSF81338">
    <property type="entry name" value="Aquaporin-like"/>
    <property type="match status" value="1"/>
</dbReference>
<comment type="subcellular location">
    <subcellularLocation>
        <location evidence="1">Membrane</location>
        <topology evidence="1">Multi-pass membrane protein</topology>
    </subcellularLocation>
</comment>
<dbReference type="OMA" id="EDHRRHE"/>
<reference evidence="9" key="1">
    <citation type="submission" date="2025-08" db="UniProtKB">
        <authorList>
            <consortium name="Ensembl"/>
        </authorList>
    </citation>
    <scope>IDENTIFICATION</scope>
</reference>
<dbReference type="PRINTS" id="PR00783">
    <property type="entry name" value="MINTRINSICP"/>
</dbReference>
<dbReference type="PANTHER" id="PTHR19139:SF177">
    <property type="entry name" value="AQUAPORIN 14"/>
    <property type="match status" value="1"/>
</dbReference>
<dbReference type="FunCoup" id="A0A674BJQ8">
    <property type="interactions" value="7"/>
</dbReference>
<evidence type="ECO:0000256" key="8">
    <source>
        <dbReference type="SAM" id="Phobius"/>
    </source>
</evidence>
<dbReference type="AlphaFoldDB" id="A0A674BJQ8"/>
<name>A0A674BJQ8_SALTR</name>
<evidence type="ECO:0000313" key="10">
    <source>
        <dbReference type="Proteomes" id="UP000472277"/>
    </source>
</evidence>
<keyword evidence="5 8" id="KW-1133">Transmembrane helix</keyword>
<evidence type="ECO:0000313" key="9">
    <source>
        <dbReference type="Ensembl" id="ENSSTUP00000071710.1"/>
    </source>
</evidence>
<evidence type="ECO:0000256" key="4">
    <source>
        <dbReference type="ARBA" id="ARBA00022692"/>
    </source>
</evidence>
<evidence type="ECO:0008006" key="11">
    <source>
        <dbReference type="Google" id="ProtNLM"/>
    </source>
</evidence>
<evidence type="ECO:0000256" key="6">
    <source>
        <dbReference type="ARBA" id="ARBA00023136"/>
    </source>
</evidence>
<dbReference type="InterPro" id="IPR000425">
    <property type="entry name" value="MIP"/>
</dbReference>
<accession>A0A674BJQ8</accession>
<dbReference type="InterPro" id="IPR022357">
    <property type="entry name" value="MIP_CS"/>
</dbReference>
<organism evidence="9 10">
    <name type="scientific">Salmo trutta</name>
    <name type="common">Brown trout</name>
    <dbReference type="NCBI Taxonomy" id="8032"/>
    <lineage>
        <taxon>Eukaryota</taxon>
        <taxon>Metazoa</taxon>
        <taxon>Chordata</taxon>
        <taxon>Craniata</taxon>
        <taxon>Vertebrata</taxon>
        <taxon>Euteleostomi</taxon>
        <taxon>Actinopterygii</taxon>
        <taxon>Neopterygii</taxon>
        <taxon>Teleostei</taxon>
        <taxon>Protacanthopterygii</taxon>
        <taxon>Salmoniformes</taxon>
        <taxon>Salmonidae</taxon>
        <taxon>Salmoninae</taxon>
        <taxon>Salmo</taxon>
    </lineage>
</organism>
<reference evidence="9" key="2">
    <citation type="submission" date="2025-09" db="UniProtKB">
        <authorList>
            <consortium name="Ensembl"/>
        </authorList>
    </citation>
    <scope>IDENTIFICATION</scope>
</reference>
<feature type="transmembrane region" description="Helical" evidence="8">
    <location>
        <begin position="86"/>
        <end position="108"/>
    </location>
</feature>
<evidence type="ECO:0000256" key="1">
    <source>
        <dbReference type="ARBA" id="ARBA00004141"/>
    </source>
</evidence>
<dbReference type="GeneTree" id="ENSGT00940000156037"/>
<dbReference type="Pfam" id="PF00230">
    <property type="entry name" value="MIP"/>
    <property type="match status" value="1"/>
</dbReference>
<dbReference type="Proteomes" id="UP000472277">
    <property type="component" value="Chromosome 28"/>
</dbReference>
<dbReference type="PANTHER" id="PTHR19139">
    <property type="entry name" value="AQUAPORIN TRANSPORTER"/>
    <property type="match status" value="1"/>
</dbReference>
<comment type="similarity">
    <text evidence="2 7">Belongs to the MIP/aquaporin (TC 1.A.8) family.</text>
</comment>
<feature type="transmembrane region" description="Helical" evidence="8">
    <location>
        <begin position="12"/>
        <end position="31"/>
    </location>
</feature>
<sequence length="258" mass="27281">MELRSREFWRAMLAELLGSLVFVSAVLGASVPGPGETSTGPLYPALAAGMVAVALGHCFGEISGAQVNPAVTLSLLATRRLDLMRALVYVGAQCLGASLGAGALYFALPLKTTADCFVSRVPLEVNAAQALGMELLSTFQLVFTVFSVEDHRRRENTEPGNLAIGFSLSAGVPNHSLSPSTPLPLPQVYWIGPVLGAVLAGVSHEFFFAPSASRQKLVACLTCKDIEMVEATSVSRSSLSTVTQTAMRAKQVNKQEQN</sequence>
<dbReference type="InParanoid" id="A0A674BJQ8"/>
<dbReference type="InterPro" id="IPR034294">
    <property type="entry name" value="Aquaporin_transptr"/>
</dbReference>
<dbReference type="InterPro" id="IPR023271">
    <property type="entry name" value="Aquaporin-like"/>
</dbReference>